<dbReference type="Proteomes" id="UP000326565">
    <property type="component" value="Unassembled WGS sequence"/>
</dbReference>
<name>A0A5N5WS58_9EURO</name>
<keyword evidence="2" id="KW-1185">Reference proteome</keyword>
<evidence type="ECO:0000313" key="1">
    <source>
        <dbReference type="EMBL" id="KAB8071408.1"/>
    </source>
</evidence>
<reference evidence="1 2" key="1">
    <citation type="submission" date="2019-04" db="EMBL/GenBank/DDBJ databases">
        <title>Friends and foes A comparative genomics study of 23 Aspergillus species from section Flavi.</title>
        <authorList>
            <consortium name="DOE Joint Genome Institute"/>
            <person name="Kjaerbolling I."/>
            <person name="Vesth T."/>
            <person name="Frisvad J.C."/>
            <person name="Nybo J.L."/>
            <person name="Theobald S."/>
            <person name="Kildgaard S."/>
            <person name="Isbrandt T."/>
            <person name="Kuo A."/>
            <person name="Sato A."/>
            <person name="Lyhne E.K."/>
            <person name="Kogle M.E."/>
            <person name="Wiebenga A."/>
            <person name="Kun R.S."/>
            <person name="Lubbers R.J."/>
            <person name="Makela M.R."/>
            <person name="Barry K."/>
            <person name="Chovatia M."/>
            <person name="Clum A."/>
            <person name="Daum C."/>
            <person name="Haridas S."/>
            <person name="He G."/>
            <person name="LaButti K."/>
            <person name="Lipzen A."/>
            <person name="Mondo S."/>
            <person name="Riley R."/>
            <person name="Salamov A."/>
            <person name="Simmons B.A."/>
            <person name="Magnuson J.K."/>
            <person name="Henrissat B."/>
            <person name="Mortensen U.H."/>
            <person name="Larsen T.O."/>
            <person name="Devries R.P."/>
            <person name="Grigoriev I.V."/>
            <person name="Machida M."/>
            <person name="Baker S.E."/>
            <person name="Andersen M.R."/>
        </authorList>
    </citation>
    <scope>NUCLEOTIDE SEQUENCE [LARGE SCALE GENOMIC DNA]</scope>
    <source>
        <strain evidence="1 2">CBS 151.66</strain>
    </source>
</reference>
<sequence>MQNYSTTYSYHLRGHRIEGVLIGAKLLKSGQPSGGYVSLKTWAEVHRVAKILCWTITTYILGLIPFDLGITSEDFLL</sequence>
<organism evidence="1 2">
    <name type="scientific">Aspergillus leporis</name>
    <dbReference type="NCBI Taxonomy" id="41062"/>
    <lineage>
        <taxon>Eukaryota</taxon>
        <taxon>Fungi</taxon>
        <taxon>Dikarya</taxon>
        <taxon>Ascomycota</taxon>
        <taxon>Pezizomycotina</taxon>
        <taxon>Eurotiomycetes</taxon>
        <taxon>Eurotiomycetidae</taxon>
        <taxon>Eurotiales</taxon>
        <taxon>Aspergillaceae</taxon>
        <taxon>Aspergillus</taxon>
        <taxon>Aspergillus subgen. Circumdati</taxon>
    </lineage>
</organism>
<proteinExistence type="predicted"/>
<accession>A0A5N5WS58</accession>
<protein>
    <submittedName>
        <fullName evidence="1">Uncharacterized protein</fullName>
    </submittedName>
</protein>
<gene>
    <name evidence="1" type="ORF">BDV29DRAFT_179265</name>
</gene>
<dbReference type="AlphaFoldDB" id="A0A5N5WS58"/>
<evidence type="ECO:0000313" key="2">
    <source>
        <dbReference type="Proteomes" id="UP000326565"/>
    </source>
</evidence>
<dbReference type="EMBL" id="ML732273">
    <property type="protein sequence ID" value="KAB8071408.1"/>
    <property type="molecule type" value="Genomic_DNA"/>
</dbReference>